<dbReference type="CDD" id="cd00009">
    <property type="entry name" value="AAA"/>
    <property type="match status" value="1"/>
</dbReference>
<keyword evidence="1" id="KW-0235">DNA replication</keyword>
<comment type="caution">
    <text evidence="3">The sequence shown here is derived from an EMBL/GenBank/DDBJ whole genome shotgun (WGS) entry which is preliminary data.</text>
</comment>
<evidence type="ECO:0000313" key="4">
    <source>
        <dbReference type="Proteomes" id="UP001222325"/>
    </source>
</evidence>
<gene>
    <name evidence="3" type="ORF">B0H15DRAFT_873158</name>
</gene>
<reference evidence="3" key="1">
    <citation type="submission" date="2023-03" db="EMBL/GenBank/DDBJ databases">
        <title>Massive genome expansion in bonnet fungi (Mycena s.s.) driven by repeated elements and novel gene families across ecological guilds.</title>
        <authorList>
            <consortium name="Lawrence Berkeley National Laboratory"/>
            <person name="Harder C.B."/>
            <person name="Miyauchi S."/>
            <person name="Viragh M."/>
            <person name="Kuo A."/>
            <person name="Thoen E."/>
            <person name="Andreopoulos B."/>
            <person name="Lu D."/>
            <person name="Skrede I."/>
            <person name="Drula E."/>
            <person name="Henrissat B."/>
            <person name="Morin E."/>
            <person name="Kohler A."/>
            <person name="Barry K."/>
            <person name="LaButti K."/>
            <person name="Morin E."/>
            <person name="Salamov A."/>
            <person name="Lipzen A."/>
            <person name="Mereny Z."/>
            <person name="Hegedus B."/>
            <person name="Baldrian P."/>
            <person name="Stursova M."/>
            <person name="Weitz H."/>
            <person name="Taylor A."/>
            <person name="Grigoriev I.V."/>
            <person name="Nagy L.G."/>
            <person name="Martin F."/>
            <person name="Kauserud H."/>
        </authorList>
    </citation>
    <scope>NUCLEOTIDE SEQUENCE</scope>
    <source>
        <strain evidence="3">CBHHK173m</strain>
    </source>
</reference>
<dbReference type="Proteomes" id="UP001222325">
    <property type="component" value="Unassembled WGS sequence"/>
</dbReference>
<evidence type="ECO:0000313" key="3">
    <source>
        <dbReference type="EMBL" id="KAJ7062975.1"/>
    </source>
</evidence>
<evidence type="ECO:0000259" key="2">
    <source>
        <dbReference type="Pfam" id="PF00004"/>
    </source>
</evidence>
<keyword evidence="4" id="KW-1185">Reference proteome</keyword>
<accession>A0AAD6XD69</accession>
<dbReference type="EMBL" id="JARJCN010000216">
    <property type="protein sequence ID" value="KAJ7062975.1"/>
    <property type="molecule type" value="Genomic_DNA"/>
</dbReference>
<name>A0AAD6XD69_9AGAR</name>
<proteinExistence type="predicted"/>
<feature type="domain" description="ATPase AAA-type core" evidence="2">
    <location>
        <begin position="7"/>
        <end position="53"/>
    </location>
</feature>
<dbReference type="GO" id="GO:0005634">
    <property type="term" value="C:nucleus"/>
    <property type="evidence" value="ECO:0007669"/>
    <property type="project" value="TreeGrafter"/>
</dbReference>
<dbReference type="GO" id="GO:0003677">
    <property type="term" value="F:DNA binding"/>
    <property type="evidence" value="ECO:0007669"/>
    <property type="project" value="TreeGrafter"/>
</dbReference>
<dbReference type="InterPro" id="IPR003959">
    <property type="entry name" value="ATPase_AAA_core"/>
</dbReference>
<evidence type="ECO:0000256" key="1">
    <source>
        <dbReference type="ARBA" id="ARBA00022705"/>
    </source>
</evidence>
<dbReference type="GO" id="GO:0006260">
    <property type="term" value="P:DNA replication"/>
    <property type="evidence" value="ECO:0007669"/>
    <property type="project" value="UniProtKB-KW"/>
</dbReference>
<protein>
    <recommendedName>
        <fullName evidence="2">ATPase AAA-type core domain-containing protein</fullName>
    </recommendedName>
</protein>
<dbReference type="GO" id="GO:0016887">
    <property type="term" value="F:ATP hydrolysis activity"/>
    <property type="evidence" value="ECO:0007669"/>
    <property type="project" value="InterPro"/>
</dbReference>
<dbReference type="GO" id="GO:0005524">
    <property type="term" value="F:ATP binding"/>
    <property type="evidence" value="ECO:0007669"/>
    <property type="project" value="InterPro"/>
</dbReference>
<sequence>LNIFRAVLITGPPGIGKTTSAHMVARLEGYTPVELNASDARSKKLVESSVNVSNTSLGAYMSGGWCEKDGVKLKART</sequence>
<feature type="non-terminal residue" evidence="3">
    <location>
        <position position="1"/>
    </location>
</feature>
<dbReference type="PANTHER" id="PTHR23389">
    <property type="entry name" value="CHROMOSOME TRANSMISSION FIDELITY FACTOR 18"/>
    <property type="match status" value="1"/>
</dbReference>
<dbReference type="InterPro" id="IPR027417">
    <property type="entry name" value="P-loop_NTPase"/>
</dbReference>
<dbReference type="Gene3D" id="3.40.50.300">
    <property type="entry name" value="P-loop containing nucleotide triphosphate hydrolases"/>
    <property type="match status" value="1"/>
</dbReference>
<dbReference type="SUPFAM" id="SSF52540">
    <property type="entry name" value="P-loop containing nucleoside triphosphate hydrolases"/>
    <property type="match status" value="1"/>
</dbReference>
<dbReference type="AlphaFoldDB" id="A0AAD6XD69"/>
<organism evidence="3 4">
    <name type="scientific">Mycena belliarum</name>
    <dbReference type="NCBI Taxonomy" id="1033014"/>
    <lineage>
        <taxon>Eukaryota</taxon>
        <taxon>Fungi</taxon>
        <taxon>Dikarya</taxon>
        <taxon>Basidiomycota</taxon>
        <taxon>Agaricomycotina</taxon>
        <taxon>Agaricomycetes</taxon>
        <taxon>Agaricomycetidae</taxon>
        <taxon>Agaricales</taxon>
        <taxon>Marasmiineae</taxon>
        <taxon>Mycenaceae</taxon>
        <taxon>Mycena</taxon>
    </lineage>
</organism>
<dbReference type="PANTHER" id="PTHR23389:SF6">
    <property type="entry name" value="REPLICATION FACTOR C SUBUNIT 1"/>
    <property type="match status" value="1"/>
</dbReference>
<dbReference type="Pfam" id="PF00004">
    <property type="entry name" value="AAA"/>
    <property type="match status" value="1"/>
</dbReference>
<feature type="non-terminal residue" evidence="3">
    <location>
        <position position="77"/>
    </location>
</feature>